<evidence type="ECO:0000259" key="2">
    <source>
        <dbReference type="Pfam" id="PF00534"/>
    </source>
</evidence>
<proteinExistence type="predicted"/>
<feature type="transmembrane region" description="Helical" evidence="1">
    <location>
        <begin position="52"/>
        <end position="72"/>
    </location>
</feature>
<dbReference type="CDD" id="cd03801">
    <property type="entry name" value="GT4_PimA-like"/>
    <property type="match status" value="1"/>
</dbReference>
<feature type="domain" description="Glycosyl transferase family 1" evidence="2">
    <location>
        <begin position="187"/>
        <end position="354"/>
    </location>
</feature>
<dbReference type="SUPFAM" id="SSF53756">
    <property type="entry name" value="UDP-Glycosyltransferase/glycogen phosphorylase"/>
    <property type="match status" value="1"/>
</dbReference>
<dbReference type="GO" id="GO:0016757">
    <property type="term" value="F:glycosyltransferase activity"/>
    <property type="evidence" value="ECO:0007669"/>
    <property type="project" value="UniProtKB-KW"/>
</dbReference>
<organism evidence="4 5">
    <name type="scientific">Acinetobacter corruptisaponis</name>
    <dbReference type="NCBI Taxonomy" id="3045147"/>
    <lineage>
        <taxon>Bacteria</taxon>
        <taxon>Pseudomonadati</taxon>
        <taxon>Pseudomonadota</taxon>
        <taxon>Gammaproteobacteria</taxon>
        <taxon>Moraxellales</taxon>
        <taxon>Moraxellaceae</taxon>
        <taxon>Acinetobacter</taxon>
    </lineage>
</organism>
<dbReference type="Proteomes" id="UP001229836">
    <property type="component" value="Chromosome"/>
</dbReference>
<dbReference type="RefSeq" id="WP_283266487.1">
    <property type="nucleotide sequence ID" value="NZ_CP125669.1"/>
</dbReference>
<dbReference type="PANTHER" id="PTHR45947">
    <property type="entry name" value="SULFOQUINOVOSYL TRANSFERASE SQD2"/>
    <property type="match status" value="1"/>
</dbReference>
<keyword evidence="4" id="KW-0808">Transferase</keyword>
<accession>A0ABY8S2Y2</accession>
<dbReference type="EMBL" id="CP125669">
    <property type="protein sequence ID" value="WHP04867.1"/>
    <property type="molecule type" value="Genomic_DNA"/>
</dbReference>
<keyword evidence="1" id="KW-0472">Membrane</keyword>
<gene>
    <name evidence="4" type="ORF">QLH32_12540</name>
</gene>
<dbReference type="Gene3D" id="3.40.50.2000">
    <property type="entry name" value="Glycogen Phosphorylase B"/>
    <property type="match status" value="2"/>
</dbReference>
<feature type="transmembrane region" description="Helical" evidence="1">
    <location>
        <begin position="84"/>
        <end position="103"/>
    </location>
</feature>
<name>A0ABY8S2Y2_9GAMM</name>
<dbReference type="InterPro" id="IPR050194">
    <property type="entry name" value="Glycosyltransferase_grp1"/>
</dbReference>
<keyword evidence="1" id="KW-1133">Transmembrane helix</keyword>
<dbReference type="InterPro" id="IPR001296">
    <property type="entry name" value="Glyco_trans_1"/>
</dbReference>
<dbReference type="Pfam" id="PF00534">
    <property type="entry name" value="Glycos_transf_1"/>
    <property type="match status" value="1"/>
</dbReference>
<evidence type="ECO:0000259" key="3">
    <source>
        <dbReference type="Pfam" id="PF13439"/>
    </source>
</evidence>
<evidence type="ECO:0000313" key="4">
    <source>
        <dbReference type="EMBL" id="WHP04867.1"/>
    </source>
</evidence>
<dbReference type="PANTHER" id="PTHR45947:SF3">
    <property type="entry name" value="SULFOQUINOVOSYL TRANSFERASE SQD2"/>
    <property type="match status" value="1"/>
</dbReference>
<sequence length="379" mass="43527">MKPKILIITRNLPPLIGGMERLNWHIVDELSKDHQVLLLSHHQARQVVPSKIIFYGVNLNPLPFFLILAFFKTFWICLKQRPDILFAGSGLTAPIAVFWAKFFRKKSIVYIHGLDIGTDHLFYNWLWVPFISHANKIIANSSPTYDICIKKRIKKEKISIIHPGVSYPAPQRNEDLLQKLKDRYQLHDKKILISVGRLTQRKGLNEFIDLSFTEIVKKISNTVLVVIGDTPKQSLNKNLQSKELILSTAKNHKVENNIIFIGNVNDDEILSNFYYLADLHIFPVKYIPDDPEGFGMVTIEAAAHGTPTIAFATGGIIDAVQNGKTGYLIENQDYKYLTDTIIQFLHDQISIDKIQCKNFAEQFSWHHLLEKFNKILEQI</sequence>
<reference evidence="4 5" key="1">
    <citation type="submission" date="2023-05" db="EMBL/GenBank/DDBJ databases">
        <title>The complete genome of Acinetobacter sp. nov KCTC 92772.</title>
        <authorList>
            <person name="Zhou G."/>
        </authorList>
    </citation>
    <scope>NUCLEOTIDE SEQUENCE [LARGE SCALE GENOMIC DNA]</scope>
    <source>
        <strain evidence="4 5">KCTC 92772</strain>
    </source>
</reference>
<feature type="domain" description="Glycosyltransferase subfamily 4-like N-terminal" evidence="3">
    <location>
        <begin position="16"/>
        <end position="165"/>
    </location>
</feature>
<evidence type="ECO:0000256" key="1">
    <source>
        <dbReference type="SAM" id="Phobius"/>
    </source>
</evidence>
<keyword evidence="5" id="KW-1185">Reference proteome</keyword>
<protein>
    <submittedName>
        <fullName evidence="4">Glycosyltransferase family 4 protein</fullName>
        <ecNumber evidence="4">2.4.-.-</ecNumber>
    </submittedName>
</protein>
<evidence type="ECO:0000313" key="5">
    <source>
        <dbReference type="Proteomes" id="UP001229836"/>
    </source>
</evidence>
<dbReference type="InterPro" id="IPR028098">
    <property type="entry name" value="Glyco_trans_4-like_N"/>
</dbReference>
<keyword evidence="4" id="KW-0328">Glycosyltransferase</keyword>
<keyword evidence="1" id="KW-0812">Transmembrane</keyword>
<dbReference type="Pfam" id="PF13439">
    <property type="entry name" value="Glyco_transf_4"/>
    <property type="match status" value="1"/>
</dbReference>
<dbReference type="EC" id="2.4.-.-" evidence="4"/>